<evidence type="ECO:0000313" key="2">
    <source>
        <dbReference type="Ensembl" id="ENSAMEP00000035920.1"/>
    </source>
</evidence>
<reference evidence="2" key="3">
    <citation type="submission" date="2025-09" db="UniProtKB">
        <authorList>
            <consortium name="Ensembl"/>
        </authorList>
    </citation>
    <scope>IDENTIFICATION</scope>
</reference>
<dbReference type="AlphaFoldDB" id="A0A7N5K759"/>
<organism evidence="2 3">
    <name type="scientific">Ailuropoda melanoleuca</name>
    <name type="common">Giant panda</name>
    <dbReference type="NCBI Taxonomy" id="9646"/>
    <lineage>
        <taxon>Eukaryota</taxon>
        <taxon>Metazoa</taxon>
        <taxon>Chordata</taxon>
        <taxon>Craniata</taxon>
        <taxon>Vertebrata</taxon>
        <taxon>Euteleostomi</taxon>
        <taxon>Mammalia</taxon>
        <taxon>Eutheria</taxon>
        <taxon>Laurasiatheria</taxon>
        <taxon>Carnivora</taxon>
        <taxon>Caniformia</taxon>
        <taxon>Ursidae</taxon>
        <taxon>Ailuropoda</taxon>
    </lineage>
</organism>
<dbReference type="Pfam" id="PF15041">
    <property type="entry name" value="TKTI1"/>
    <property type="match status" value="2"/>
</dbReference>
<gene>
    <name evidence="2" type="primary">TEKTIP1</name>
</gene>
<keyword evidence="3" id="KW-1185">Reference proteome</keyword>
<feature type="region of interest" description="Disordered" evidence="1">
    <location>
        <begin position="178"/>
        <end position="285"/>
    </location>
</feature>
<dbReference type="GeneTree" id="ENSGT00390000004282"/>
<accession>A0A7N5K759</accession>
<reference evidence="2" key="2">
    <citation type="submission" date="2025-08" db="UniProtKB">
        <authorList>
            <consortium name="Ensembl"/>
        </authorList>
    </citation>
    <scope>IDENTIFICATION</scope>
</reference>
<sequence>MGAPGRAWGARGSRPPPHLCPLPPGSAVLPGAGGSCLDGGQRCPVPLPGHRMRPLSLSTMAPQAFQAGAPEDPEADMQTLRQEAARPYVPLGTLEADFPARLYRDDYLSLEGPRWTPAIRQAVCWKYAPMGRDAAGQLWYTGLTNSESREAWYTLPRALDSPYREAYARWHGCHSHQERSMPSGECSARPPPSQASPKGRAKARDDLLHTPPQPTPSASGRLPGTTRSSLPSTGRPARGGGARCGKTDPSGARNTVRRRGGWGEQGHLGWGSNCPGTGGDLGPGPTVVNRHRYRVETPWQGSDYVPFLSAPQRPRYTTQSYRQWDLEPYCPSTNQRPSSIYTPIH</sequence>
<proteinExistence type="predicted"/>
<dbReference type="Ensembl" id="ENSAMET00000026364.1">
    <property type="protein sequence ID" value="ENSAMEP00000035920.1"/>
    <property type="gene ID" value="ENSAMEG00000030978.1"/>
</dbReference>
<dbReference type="InParanoid" id="A0A7N5K759"/>
<dbReference type="PANTHER" id="PTHR31254">
    <property type="entry name" value="HYPOTHETICAL PROTEIN LOC690617"/>
    <property type="match status" value="1"/>
</dbReference>
<dbReference type="PANTHER" id="PTHR31254:SF1">
    <property type="entry name" value="TEKTIN BUNDLE-INTERACTING PROTEIN 1"/>
    <property type="match status" value="1"/>
</dbReference>
<dbReference type="InterPro" id="IPR029203">
    <property type="entry name" value="TKTI1"/>
</dbReference>
<name>A0A7N5K759_AILME</name>
<evidence type="ECO:0000256" key="1">
    <source>
        <dbReference type="SAM" id="MobiDB-lite"/>
    </source>
</evidence>
<reference evidence="2 3" key="1">
    <citation type="journal article" date="2010" name="Nature">
        <title>The sequence and de novo assembly of the giant panda genome.</title>
        <authorList>
            <person name="Li R."/>
            <person name="Fan W."/>
            <person name="Tian G."/>
            <person name="Zhu H."/>
            <person name="He L."/>
            <person name="Cai J."/>
            <person name="Huang Q."/>
            <person name="Cai Q."/>
            <person name="Li B."/>
            <person name="Bai Y."/>
            <person name="Zhang Z."/>
            <person name="Zhang Y."/>
            <person name="Wang W."/>
            <person name="Li J."/>
            <person name="Wei F."/>
            <person name="Li H."/>
            <person name="Jian M."/>
            <person name="Li J."/>
            <person name="Zhang Z."/>
            <person name="Nielsen R."/>
            <person name="Li D."/>
            <person name="Gu W."/>
            <person name="Yang Z."/>
            <person name="Xuan Z."/>
            <person name="Ryder O.A."/>
            <person name="Leung F.C."/>
            <person name="Zhou Y."/>
            <person name="Cao J."/>
            <person name="Sun X."/>
            <person name="Fu Y."/>
            <person name="Fang X."/>
            <person name="Guo X."/>
            <person name="Wang B."/>
            <person name="Hou R."/>
            <person name="Shen F."/>
            <person name="Mu B."/>
            <person name="Ni P."/>
            <person name="Lin R."/>
            <person name="Qian W."/>
            <person name="Wang G."/>
            <person name="Yu C."/>
            <person name="Nie W."/>
            <person name="Wang J."/>
            <person name="Wu Z."/>
            <person name="Liang H."/>
            <person name="Min J."/>
            <person name="Wu Q."/>
            <person name="Cheng S."/>
            <person name="Ruan J."/>
            <person name="Wang M."/>
            <person name="Shi Z."/>
            <person name="Wen M."/>
            <person name="Liu B."/>
            <person name="Ren X."/>
            <person name="Zheng H."/>
            <person name="Dong D."/>
            <person name="Cook K."/>
            <person name="Shan G."/>
            <person name="Zhang H."/>
            <person name="Kosiol C."/>
            <person name="Xie X."/>
            <person name="Lu Z."/>
            <person name="Zheng H."/>
            <person name="Li Y."/>
            <person name="Steiner C.C."/>
            <person name="Lam T.T."/>
            <person name="Lin S."/>
            <person name="Zhang Q."/>
            <person name="Li G."/>
            <person name="Tian J."/>
            <person name="Gong T."/>
            <person name="Liu H."/>
            <person name="Zhang D."/>
            <person name="Fang L."/>
            <person name="Ye C."/>
            <person name="Zhang J."/>
            <person name="Hu W."/>
            <person name="Xu A."/>
            <person name="Ren Y."/>
            <person name="Zhang G."/>
            <person name="Bruford M.W."/>
            <person name="Li Q."/>
            <person name="Ma L."/>
            <person name="Guo Y."/>
            <person name="An N."/>
            <person name="Hu Y."/>
            <person name="Zheng Y."/>
            <person name="Shi Y."/>
            <person name="Li Z."/>
            <person name="Liu Q."/>
            <person name="Chen Y."/>
            <person name="Zhao J."/>
            <person name="Qu N."/>
            <person name="Zhao S."/>
            <person name="Tian F."/>
            <person name="Wang X."/>
            <person name="Wang H."/>
            <person name="Xu L."/>
            <person name="Liu X."/>
            <person name="Vinar T."/>
            <person name="Wang Y."/>
            <person name="Lam T.W."/>
            <person name="Yiu S.M."/>
            <person name="Liu S."/>
            <person name="Zhang H."/>
            <person name="Li D."/>
            <person name="Huang Y."/>
            <person name="Wang X."/>
            <person name="Yang G."/>
            <person name="Jiang Z."/>
            <person name="Wang J."/>
            <person name="Qin N."/>
            <person name="Li L."/>
            <person name="Li J."/>
            <person name="Bolund L."/>
            <person name="Kristiansen K."/>
            <person name="Wong G.K."/>
            <person name="Olson M."/>
            <person name="Zhang X."/>
            <person name="Li S."/>
            <person name="Yang H."/>
            <person name="Wang J."/>
            <person name="Wang J."/>
        </authorList>
    </citation>
    <scope>NUCLEOTIDE SEQUENCE [LARGE SCALE GENOMIC DNA]</scope>
</reference>
<evidence type="ECO:0000313" key="3">
    <source>
        <dbReference type="Proteomes" id="UP000008912"/>
    </source>
</evidence>
<dbReference type="Proteomes" id="UP000008912">
    <property type="component" value="Unassembled WGS sequence"/>
</dbReference>
<feature type="region of interest" description="Disordered" evidence="1">
    <location>
        <begin position="1"/>
        <end position="22"/>
    </location>
</feature>
<protein>
    <submittedName>
        <fullName evidence="2">Uncharacterized protein</fullName>
    </submittedName>
</protein>